<organism evidence="8 10">
    <name type="scientific">Mycolicibacterium wolinskyi</name>
    <dbReference type="NCBI Taxonomy" id="59750"/>
    <lineage>
        <taxon>Bacteria</taxon>
        <taxon>Bacillati</taxon>
        <taxon>Actinomycetota</taxon>
        <taxon>Actinomycetes</taxon>
        <taxon>Mycobacteriales</taxon>
        <taxon>Mycobacteriaceae</taxon>
        <taxon>Mycolicibacterium</taxon>
    </lineage>
</organism>
<sequence>MQRLSFLFRPQWLALFVVVVAFAYLCFTVLAPWQLGKNTKTSRENNQIANSLQADPVPVTTLLPQQDSAAPDDQWRRVTATGHYLPEAEVVARLRVIDGDPAYEVLTPFAVDGGPVVLVDRGYVKPEEGSGVPPIAAPPTGTVTITARLRDSEAIATGKEPFRTDGVQQVYSISTTQIASVTGVPLAGSYLQLVGGQPGGLGEIPLPHLDAGPFLSYGIQWIAFGIVAPIGLGYFVYAEIKQRRRERAAKPAEPDRQLTPEEKLADRYGRRH</sequence>
<dbReference type="STRING" id="59750.AWC31_06895"/>
<dbReference type="AlphaFoldDB" id="A0A132PFQ0"/>
<feature type="region of interest" description="Disordered" evidence="7">
    <location>
        <begin position="246"/>
        <end position="272"/>
    </location>
</feature>
<keyword evidence="3 6" id="KW-0812">Transmembrane</keyword>
<evidence type="ECO:0000256" key="2">
    <source>
        <dbReference type="ARBA" id="ARBA00007165"/>
    </source>
</evidence>
<feature type="transmembrane region" description="Helical" evidence="6">
    <location>
        <begin position="12"/>
        <end position="33"/>
    </location>
</feature>
<evidence type="ECO:0000256" key="3">
    <source>
        <dbReference type="ARBA" id="ARBA00022692"/>
    </source>
</evidence>
<evidence type="ECO:0000256" key="1">
    <source>
        <dbReference type="ARBA" id="ARBA00004370"/>
    </source>
</evidence>
<evidence type="ECO:0000256" key="7">
    <source>
        <dbReference type="SAM" id="MobiDB-lite"/>
    </source>
</evidence>
<dbReference type="PANTHER" id="PTHR23427">
    <property type="entry name" value="SURFEIT LOCUS PROTEIN"/>
    <property type="match status" value="1"/>
</dbReference>
<dbReference type="PANTHER" id="PTHR23427:SF2">
    <property type="entry name" value="SURFEIT LOCUS PROTEIN 1"/>
    <property type="match status" value="1"/>
</dbReference>
<dbReference type="InterPro" id="IPR002994">
    <property type="entry name" value="Surf1/Shy1"/>
</dbReference>
<protein>
    <recommendedName>
        <fullName evidence="6">SURF1-like protein</fullName>
    </recommendedName>
</protein>
<dbReference type="CDD" id="cd06662">
    <property type="entry name" value="SURF1"/>
    <property type="match status" value="1"/>
</dbReference>
<reference evidence="8 10" key="1">
    <citation type="submission" date="2015-07" db="EMBL/GenBank/DDBJ databases">
        <title>A draft genome sequence of Mycobacterium wolinskyi.</title>
        <authorList>
            <person name="de Man T.J."/>
            <person name="Perry K.A."/>
            <person name="Coulliette A.D."/>
            <person name="Jensen B."/>
            <person name="Toney N.C."/>
            <person name="Limbago B.M."/>
            <person name="Noble-Wang J."/>
        </authorList>
    </citation>
    <scope>NUCLEOTIDE SEQUENCE [LARGE SCALE GENOMIC DNA]</scope>
    <source>
        <strain evidence="8 10">CDC_01</strain>
    </source>
</reference>
<gene>
    <name evidence="8" type="ORF">AFM11_27050</name>
    <name evidence="9" type="ORF">AWC31_06895</name>
</gene>
<proteinExistence type="inferred from homology"/>
<feature type="compositionally biased region" description="Basic and acidic residues" evidence="7">
    <location>
        <begin position="248"/>
        <end position="272"/>
    </location>
</feature>
<dbReference type="EMBL" id="LQQA01000033">
    <property type="protein sequence ID" value="ORX10321.1"/>
    <property type="molecule type" value="Genomic_DNA"/>
</dbReference>
<keyword evidence="10" id="KW-1185">Reference proteome</keyword>
<dbReference type="GO" id="GO:0005886">
    <property type="term" value="C:plasma membrane"/>
    <property type="evidence" value="ECO:0007669"/>
    <property type="project" value="UniProtKB-SubCell"/>
</dbReference>
<name>A0A132PFQ0_9MYCO</name>
<reference evidence="9" key="2">
    <citation type="submission" date="2016-01" db="EMBL/GenBank/DDBJ databases">
        <title>The new phylogeny of the genus Mycobacterium.</title>
        <authorList>
            <person name="Tarcisio F."/>
            <person name="Conor M."/>
            <person name="Antonella G."/>
            <person name="Elisabetta G."/>
            <person name="Giulia F.S."/>
            <person name="Sara T."/>
            <person name="Anna F."/>
            <person name="Clotilde B."/>
            <person name="Roberto B."/>
            <person name="Veronica D.S."/>
            <person name="Fabio R."/>
            <person name="Monica P."/>
            <person name="Olivier J."/>
            <person name="Enrico T."/>
            <person name="Nicola S."/>
        </authorList>
    </citation>
    <scope>NUCLEOTIDE SEQUENCE [LARGE SCALE GENOMIC DNA]</scope>
    <source>
        <strain evidence="9">ATCC 700010</strain>
    </source>
</reference>
<dbReference type="PROSITE" id="PS50895">
    <property type="entry name" value="SURF1"/>
    <property type="match status" value="1"/>
</dbReference>
<comment type="similarity">
    <text evidence="2 6">Belongs to the SURF1 family.</text>
</comment>
<comment type="subcellular location">
    <subcellularLocation>
        <location evidence="6">Cell membrane</location>
        <topology evidence="6">Multi-pass membrane protein</topology>
    </subcellularLocation>
    <subcellularLocation>
        <location evidence="1">Membrane</location>
    </subcellularLocation>
</comment>
<comment type="caution">
    <text evidence="8">The sequence shown here is derived from an EMBL/GenBank/DDBJ whole genome shotgun (WGS) entry which is preliminary data.</text>
</comment>
<evidence type="ECO:0000256" key="5">
    <source>
        <dbReference type="ARBA" id="ARBA00023136"/>
    </source>
</evidence>
<dbReference type="Proteomes" id="UP000070612">
    <property type="component" value="Unassembled WGS sequence"/>
</dbReference>
<keyword evidence="4 6" id="KW-1133">Transmembrane helix</keyword>
<dbReference type="InterPro" id="IPR045214">
    <property type="entry name" value="Surf1/Surf4"/>
</dbReference>
<dbReference type="Proteomes" id="UP000193964">
    <property type="component" value="Unassembled WGS sequence"/>
</dbReference>
<evidence type="ECO:0000313" key="10">
    <source>
        <dbReference type="Proteomes" id="UP000070612"/>
    </source>
</evidence>
<dbReference type="EMBL" id="LGTW01000022">
    <property type="protein sequence ID" value="KWX21133.1"/>
    <property type="molecule type" value="Genomic_DNA"/>
</dbReference>
<evidence type="ECO:0000256" key="6">
    <source>
        <dbReference type="RuleBase" id="RU363076"/>
    </source>
</evidence>
<accession>A0A132PFQ0</accession>
<dbReference type="RefSeq" id="WP_067855277.1">
    <property type="nucleotide sequence ID" value="NZ_JACKUA010000028.1"/>
</dbReference>
<dbReference type="PATRIC" id="fig|59750.3.peg.3284"/>
<evidence type="ECO:0000313" key="8">
    <source>
        <dbReference type="EMBL" id="KWX21133.1"/>
    </source>
</evidence>
<evidence type="ECO:0000313" key="9">
    <source>
        <dbReference type="EMBL" id="ORX10321.1"/>
    </source>
</evidence>
<keyword evidence="5 6" id="KW-0472">Membrane</keyword>
<dbReference type="Pfam" id="PF02104">
    <property type="entry name" value="SURF1"/>
    <property type="match status" value="1"/>
</dbReference>
<dbReference type="OrthoDB" id="9807214at2"/>
<keyword evidence="6" id="KW-1003">Cell membrane</keyword>
<evidence type="ECO:0000256" key="4">
    <source>
        <dbReference type="ARBA" id="ARBA00022989"/>
    </source>
</evidence>
<feature type="transmembrane region" description="Helical" evidence="6">
    <location>
        <begin position="214"/>
        <end position="237"/>
    </location>
</feature>